<feature type="compositionally biased region" description="Low complexity" evidence="3">
    <location>
        <begin position="36"/>
        <end position="60"/>
    </location>
</feature>
<dbReference type="RefSeq" id="WP_129620630.1">
    <property type="nucleotide sequence ID" value="NZ_LR214950.1"/>
</dbReference>
<dbReference type="Proteomes" id="UP000290568">
    <property type="component" value="Chromosome"/>
</dbReference>
<proteinExistence type="predicted"/>
<dbReference type="SUPFAM" id="SSF54060">
    <property type="entry name" value="His-Me finger endonucleases"/>
    <property type="match status" value="1"/>
</dbReference>
<evidence type="ECO:0000313" key="5">
    <source>
        <dbReference type="EMBL" id="VEU59023.1"/>
    </source>
</evidence>
<name>A0A449A4C6_9BACT</name>
<reference evidence="5 6" key="1">
    <citation type="submission" date="2019-01" db="EMBL/GenBank/DDBJ databases">
        <authorList>
            <consortium name="Pathogen Informatics"/>
        </authorList>
    </citation>
    <scope>NUCLEOTIDE SEQUENCE [LARGE SCALE GENOMIC DNA]</scope>
    <source>
        <strain evidence="5 6">NCTC10183</strain>
    </source>
</reference>
<gene>
    <name evidence="5" type="primary">bsn</name>
    <name evidence="5" type="ORF">NCTC10183_00815</name>
</gene>
<accession>A0A449A4C6</accession>
<feature type="compositionally biased region" description="Low complexity" evidence="3">
    <location>
        <begin position="270"/>
        <end position="299"/>
    </location>
</feature>
<dbReference type="EMBL" id="LR214950">
    <property type="protein sequence ID" value="VEU59023.1"/>
    <property type="molecule type" value="Genomic_DNA"/>
</dbReference>
<protein>
    <submittedName>
        <fullName evidence="5">Extracellular ribonuclease</fullName>
        <ecNumber evidence="5">3.1.-.-</ecNumber>
    </submittedName>
</protein>
<evidence type="ECO:0000256" key="1">
    <source>
        <dbReference type="ARBA" id="ARBA00022722"/>
    </source>
</evidence>
<dbReference type="PROSITE" id="PS51257">
    <property type="entry name" value="PROKAR_LIPOPROTEIN"/>
    <property type="match status" value="1"/>
</dbReference>
<dbReference type="PANTHER" id="PTHR33607:SF2">
    <property type="entry name" value="ENDONUCLEASE-1"/>
    <property type="match status" value="1"/>
</dbReference>
<feature type="signal peptide" evidence="4">
    <location>
        <begin position="1"/>
        <end position="18"/>
    </location>
</feature>
<feature type="compositionally biased region" description="Low complexity" evidence="3">
    <location>
        <begin position="68"/>
        <end position="81"/>
    </location>
</feature>
<evidence type="ECO:0000256" key="4">
    <source>
        <dbReference type="SAM" id="SignalP"/>
    </source>
</evidence>
<feature type="chain" id="PRO_5019275152" evidence="4">
    <location>
        <begin position="19"/>
        <end position="585"/>
    </location>
</feature>
<dbReference type="InterPro" id="IPR007346">
    <property type="entry name" value="Endonuclease-I"/>
</dbReference>
<evidence type="ECO:0000256" key="3">
    <source>
        <dbReference type="SAM" id="MobiDB-lite"/>
    </source>
</evidence>
<dbReference type="OrthoDB" id="9801679at2"/>
<dbReference type="EC" id="3.1.-.-" evidence="5"/>
<keyword evidence="1" id="KW-0540">Nuclease</keyword>
<organism evidence="5 6">
    <name type="scientific">Mycoplasmopsis gallinacea</name>
    <dbReference type="NCBI Taxonomy" id="29556"/>
    <lineage>
        <taxon>Bacteria</taxon>
        <taxon>Bacillati</taxon>
        <taxon>Mycoplasmatota</taxon>
        <taxon>Mycoplasmoidales</taxon>
        <taxon>Metamycoplasmataceae</taxon>
        <taxon>Mycoplasmopsis</taxon>
    </lineage>
</organism>
<dbReference type="Pfam" id="PF04231">
    <property type="entry name" value="Endonuclease_1"/>
    <property type="match status" value="1"/>
</dbReference>
<evidence type="ECO:0000313" key="6">
    <source>
        <dbReference type="Proteomes" id="UP000290568"/>
    </source>
</evidence>
<dbReference type="PANTHER" id="PTHR33607">
    <property type="entry name" value="ENDONUCLEASE-1"/>
    <property type="match status" value="1"/>
</dbReference>
<dbReference type="InterPro" id="IPR044925">
    <property type="entry name" value="His-Me_finger_sf"/>
</dbReference>
<evidence type="ECO:0000256" key="2">
    <source>
        <dbReference type="ARBA" id="ARBA00022801"/>
    </source>
</evidence>
<feature type="compositionally biased region" description="Low complexity" evidence="3">
    <location>
        <begin position="89"/>
        <end position="116"/>
    </location>
</feature>
<feature type="region of interest" description="Disordered" evidence="3">
    <location>
        <begin position="270"/>
        <end position="300"/>
    </location>
</feature>
<dbReference type="GO" id="GO:0004518">
    <property type="term" value="F:nuclease activity"/>
    <property type="evidence" value="ECO:0007669"/>
    <property type="project" value="UniProtKB-KW"/>
</dbReference>
<feature type="region of interest" description="Disordered" evidence="3">
    <location>
        <begin position="27"/>
        <end position="117"/>
    </location>
</feature>
<sequence>MKKFKLLLTMAPTSMVFAPFILTSCNEPKTQKENTPKNTTGETTTPSNPGSSNSSGSNETPAPTNPSTGDNNATGGTTNPENPTPENPNNPENGSGTGTSTDTPTPTTPGSGTTTTNENEALASTISNEKVAAFVREHGANNIFKVSEQTDWTKMIEHLNSPDPKFGLQFWYFPEEKTFGARKPKEKALKDGIVFESVSNLFTNVSPAVTDSKYHTTKAGYPNTNLKAEYNPSTGVVTIKYYLVEIGPDGKAVSQTEKFGPYTSTFTVKNGRNSLDSSSNNNNNSSNTSSNTNTGTNDNVVVSQPNVTVANLIYQPSDYYNSLEGKSGAELMKALVALQSSKHETGSYDGLKNLYKNTNAFKDLYYENDGTLLDVYSENPNGNDPYVYPNYVGGSGASTEGNGTNREHIIPQGWFNKVDKMRNDPFHVWPTDIKVNNWRDNDPHDNVTNVTLTTKNGSKQGSNSEVSFRVFEPINEFKGDIARAYLYFAFTYANEYKYSLNGPQVFQSEAPYLKTHFLNTYLSWNAQDPISKWDIDRNNIISDFTDTKRRNPFVDYPNLVENLFGENPKPFHNLGILVGIQENSN</sequence>
<dbReference type="GO" id="GO:0016787">
    <property type="term" value="F:hydrolase activity"/>
    <property type="evidence" value="ECO:0007669"/>
    <property type="project" value="UniProtKB-KW"/>
</dbReference>
<keyword evidence="2 5" id="KW-0378">Hydrolase</keyword>
<dbReference type="AlphaFoldDB" id="A0A449A4C6"/>
<keyword evidence="4" id="KW-0732">Signal</keyword>
<keyword evidence="6" id="KW-1185">Reference proteome</keyword>